<dbReference type="AlphaFoldDB" id="A0A086KVH6"/>
<accession>A0A086KVH6</accession>
<dbReference type="EMBL" id="AEYI02000526">
    <property type="protein sequence ID" value="KFG48394.1"/>
    <property type="molecule type" value="Genomic_DNA"/>
</dbReference>
<protein>
    <submittedName>
        <fullName evidence="2">Uncharacterized protein</fullName>
    </submittedName>
</protein>
<evidence type="ECO:0000313" key="3">
    <source>
        <dbReference type="Proteomes" id="UP000028828"/>
    </source>
</evidence>
<feature type="region of interest" description="Disordered" evidence="1">
    <location>
        <begin position="146"/>
        <end position="207"/>
    </location>
</feature>
<dbReference type="VEuPathDB" id="ToxoDB:TGP89_418850"/>
<name>A0A086KVH6_TOXGO</name>
<comment type="caution">
    <text evidence="2">The sequence shown here is derived from an EMBL/GenBank/DDBJ whole genome shotgun (WGS) entry which is preliminary data.</text>
</comment>
<evidence type="ECO:0000313" key="2">
    <source>
        <dbReference type="EMBL" id="KFG48394.1"/>
    </source>
</evidence>
<dbReference type="Proteomes" id="UP000028828">
    <property type="component" value="Unassembled WGS sequence"/>
</dbReference>
<gene>
    <name evidence="2" type="ORF">TGP89_418850</name>
</gene>
<evidence type="ECO:0000256" key="1">
    <source>
        <dbReference type="SAM" id="MobiDB-lite"/>
    </source>
</evidence>
<organism evidence="2 3">
    <name type="scientific">Toxoplasma gondii p89</name>
    <dbReference type="NCBI Taxonomy" id="943119"/>
    <lineage>
        <taxon>Eukaryota</taxon>
        <taxon>Sar</taxon>
        <taxon>Alveolata</taxon>
        <taxon>Apicomplexa</taxon>
        <taxon>Conoidasida</taxon>
        <taxon>Coccidia</taxon>
        <taxon>Eucoccidiorida</taxon>
        <taxon>Eimeriorina</taxon>
        <taxon>Sarcocystidae</taxon>
        <taxon>Toxoplasma</taxon>
    </lineage>
</organism>
<feature type="compositionally biased region" description="Polar residues" evidence="1">
    <location>
        <begin position="1"/>
        <end position="11"/>
    </location>
</feature>
<feature type="compositionally biased region" description="Basic and acidic residues" evidence="1">
    <location>
        <begin position="12"/>
        <end position="23"/>
    </location>
</feature>
<feature type="compositionally biased region" description="Basic residues" evidence="1">
    <location>
        <begin position="165"/>
        <end position="194"/>
    </location>
</feature>
<proteinExistence type="predicted"/>
<feature type="compositionally biased region" description="Polar residues" evidence="1">
    <location>
        <begin position="146"/>
        <end position="159"/>
    </location>
</feature>
<sequence length="259" mass="29046">MTNAAEDSTVQNDDRKSRQRPTEGENELPGGPTFPSPRSSGEQQRKSRQLRAECTPAIAEHVGDTYRLCTRTTAKGIQNAEKFDQNSQVQKGRRVVLSADLSNCRSDESHGRRRAANHSCQSFDILNLEFVGRFGLVFGSPRLGMSTQRGSREASQVSASDVVGCRKKRRKRRSDRQGRKQRRRKTLPSRRPHILKGQEGDDSQRVRRSRIAKRCAGGHQAENYEEETEYEGVSNAPFEVEEFARLSASTSPAGTGFQH</sequence>
<reference evidence="2 3" key="1">
    <citation type="submission" date="2014-03" db="EMBL/GenBank/DDBJ databases">
        <authorList>
            <person name="Sibley D."/>
            <person name="Venepally P."/>
            <person name="Karamycheva S."/>
            <person name="Hadjithomas M."/>
            <person name="Khan A."/>
            <person name="Brunk B."/>
            <person name="Roos D."/>
            <person name="Caler E."/>
            <person name="Lorenzi H."/>
        </authorList>
    </citation>
    <scope>NUCLEOTIDE SEQUENCE [LARGE SCALE GENOMIC DNA]</scope>
    <source>
        <strain evidence="3">p89</strain>
    </source>
</reference>
<feature type="region of interest" description="Disordered" evidence="1">
    <location>
        <begin position="1"/>
        <end position="53"/>
    </location>
</feature>
<feature type="compositionally biased region" description="Basic and acidic residues" evidence="1">
    <location>
        <begin position="196"/>
        <end position="205"/>
    </location>
</feature>